<dbReference type="EMBL" id="JBHTJG010000005">
    <property type="protein sequence ID" value="MFD0947165.1"/>
    <property type="molecule type" value="Genomic_DNA"/>
</dbReference>
<feature type="chain" id="PRO_5045889971" description="Peptidase M1 membrane alanine aminopeptidase domain-containing protein" evidence="1">
    <location>
        <begin position="24"/>
        <end position="480"/>
    </location>
</feature>
<keyword evidence="3" id="KW-1185">Reference proteome</keyword>
<evidence type="ECO:0008006" key="4">
    <source>
        <dbReference type="Google" id="ProtNLM"/>
    </source>
</evidence>
<accession>A0ABW3H6Q5</accession>
<proteinExistence type="predicted"/>
<keyword evidence="1" id="KW-0732">Signal</keyword>
<comment type="caution">
    <text evidence="2">The sequence shown here is derived from an EMBL/GenBank/DDBJ whole genome shotgun (WGS) entry which is preliminary data.</text>
</comment>
<protein>
    <recommendedName>
        <fullName evidence="4">Peptidase M1 membrane alanine aminopeptidase domain-containing protein</fullName>
    </recommendedName>
</protein>
<reference evidence="3" key="1">
    <citation type="journal article" date="2019" name="Int. J. Syst. Evol. Microbiol.">
        <title>The Global Catalogue of Microorganisms (GCM) 10K type strain sequencing project: providing services to taxonomists for standard genome sequencing and annotation.</title>
        <authorList>
            <consortium name="The Broad Institute Genomics Platform"/>
            <consortium name="The Broad Institute Genome Sequencing Center for Infectious Disease"/>
            <person name="Wu L."/>
            <person name="Ma J."/>
        </authorList>
    </citation>
    <scope>NUCLEOTIDE SEQUENCE [LARGE SCALE GENOMIC DNA]</scope>
    <source>
        <strain evidence="3">CCUG 62982</strain>
    </source>
</reference>
<dbReference type="InterPro" id="IPR027268">
    <property type="entry name" value="Peptidase_M4/M1_CTD_sf"/>
</dbReference>
<feature type="signal peptide" evidence="1">
    <location>
        <begin position="1"/>
        <end position="23"/>
    </location>
</feature>
<dbReference type="SUPFAM" id="SSF55486">
    <property type="entry name" value="Metalloproteases ('zincins'), catalytic domain"/>
    <property type="match status" value="1"/>
</dbReference>
<evidence type="ECO:0000313" key="3">
    <source>
        <dbReference type="Proteomes" id="UP001596977"/>
    </source>
</evidence>
<evidence type="ECO:0000256" key="1">
    <source>
        <dbReference type="SAM" id="SignalP"/>
    </source>
</evidence>
<dbReference type="Proteomes" id="UP001596977">
    <property type="component" value="Unassembled WGS sequence"/>
</dbReference>
<name>A0ABW3H6Q5_9SPHN</name>
<gene>
    <name evidence="2" type="ORF">ACFQ1E_12515</name>
</gene>
<dbReference type="RefSeq" id="WP_264944460.1">
    <property type="nucleotide sequence ID" value="NZ_JAPDRA010000005.1"/>
</dbReference>
<sequence length="480" mass="52330">MQLVRWLAALAVLVLAPVPQAMAKYAVQVTLTRAPEGDWLVDYRFVRRSPVWVLMRSNGDLEGKPWRPQSWTVETPGVRLDRVGNHDILASDSGAALDRVRIRMRPYVRPLMGDYTPVLTFSDGGLALFTGHFRVSPIASRAAAAALPIDIGNTDVEEVNEYFTLKDPGRSLLVSGRAASNSVAMALRGDGLYVYSGSSKVIENEAFAGVVDPGLPDWVRGELDGFTPRLMRLYADRLGRMRLGRPMALIAWQGADHPGSSLAGSVLEAMVVMQISGEEVLKTSPALLARLRWFLGHESAHFWMGQTVSYARRNDTWITEGAAQILAIRGTQALADDYDADAALQDELDACLATTGAGEPLEKAEERGEFRAHYSCGAMLYLAAEAAERRADAAADGFRFVRRLIDDRREAGTVAADDWLRLFAAASGDAALAGDVRRFVEQGSPDPRAFWKRLFGAVGVAVADKGEGLRLVKPGEEAKE</sequence>
<evidence type="ECO:0000313" key="2">
    <source>
        <dbReference type="EMBL" id="MFD0947165.1"/>
    </source>
</evidence>
<dbReference type="Gene3D" id="1.10.390.10">
    <property type="entry name" value="Neutral Protease Domain 2"/>
    <property type="match status" value="1"/>
</dbReference>
<organism evidence="2 3">
    <name type="scientific">Sphingomonas canadensis</name>
    <dbReference type="NCBI Taxonomy" id="1219257"/>
    <lineage>
        <taxon>Bacteria</taxon>
        <taxon>Pseudomonadati</taxon>
        <taxon>Pseudomonadota</taxon>
        <taxon>Alphaproteobacteria</taxon>
        <taxon>Sphingomonadales</taxon>
        <taxon>Sphingomonadaceae</taxon>
        <taxon>Sphingomonas</taxon>
    </lineage>
</organism>